<feature type="compositionally biased region" description="Polar residues" evidence="1">
    <location>
        <begin position="99"/>
        <end position="114"/>
    </location>
</feature>
<dbReference type="EMBL" id="CAJNOJ010000171">
    <property type="protein sequence ID" value="CAF1237946.1"/>
    <property type="molecule type" value="Genomic_DNA"/>
</dbReference>
<evidence type="ECO:0000313" key="3">
    <source>
        <dbReference type="Proteomes" id="UP000663852"/>
    </source>
</evidence>
<proteinExistence type="predicted"/>
<accession>A0A814Z4Q9</accession>
<protein>
    <submittedName>
        <fullName evidence="2">Uncharacterized protein</fullName>
    </submittedName>
</protein>
<name>A0A814Z4Q9_ADIRI</name>
<feature type="compositionally biased region" description="Polar residues" evidence="1">
    <location>
        <begin position="63"/>
        <end position="75"/>
    </location>
</feature>
<feature type="region of interest" description="Disordered" evidence="1">
    <location>
        <begin position="55"/>
        <end position="139"/>
    </location>
</feature>
<organism evidence="2 3">
    <name type="scientific">Adineta ricciae</name>
    <name type="common">Rotifer</name>
    <dbReference type="NCBI Taxonomy" id="249248"/>
    <lineage>
        <taxon>Eukaryota</taxon>
        <taxon>Metazoa</taxon>
        <taxon>Spiralia</taxon>
        <taxon>Gnathifera</taxon>
        <taxon>Rotifera</taxon>
        <taxon>Eurotatoria</taxon>
        <taxon>Bdelloidea</taxon>
        <taxon>Adinetida</taxon>
        <taxon>Adinetidae</taxon>
        <taxon>Adineta</taxon>
    </lineage>
</organism>
<evidence type="ECO:0000256" key="1">
    <source>
        <dbReference type="SAM" id="MobiDB-lite"/>
    </source>
</evidence>
<sequence>MGIFVHTESIAQRNRQNFIYSACRRGRHFEFQHLILYVRSDAALGGQKRAREIVRATSDTEQKGSTSEENSTCSDVSFVVTETESDDTSTDEQISTEDNASNSTGSEQDDSQISRPDAQPETIEKNGVVWTSQKSMRGV</sequence>
<gene>
    <name evidence="2" type="ORF">EDS130_LOCUS27296</name>
</gene>
<reference evidence="2" key="1">
    <citation type="submission" date="2021-02" db="EMBL/GenBank/DDBJ databases">
        <authorList>
            <person name="Nowell W R."/>
        </authorList>
    </citation>
    <scope>NUCLEOTIDE SEQUENCE</scope>
</reference>
<comment type="caution">
    <text evidence="2">The sequence shown here is derived from an EMBL/GenBank/DDBJ whole genome shotgun (WGS) entry which is preliminary data.</text>
</comment>
<evidence type="ECO:0000313" key="2">
    <source>
        <dbReference type="EMBL" id="CAF1237946.1"/>
    </source>
</evidence>
<dbReference type="Proteomes" id="UP000663852">
    <property type="component" value="Unassembled WGS sequence"/>
</dbReference>
<dbReference type="AlphaFoldDB" id="A0A814Z4Q9"/>
<feature type="compositionally biased region" description="Polar residues" evidence="1">
    <location>
        <begin position="129"/>
        <end position="139"/>
    </location>
</feature>